<dbReference type="AlphaFoldDB" id="A0A1H7NPH2"/>
<sequence length="66" mass="7910">MTQIIADIHFPILEIYKIFSLRYSKEIWCLQTYYIMNNDRGKKPKLICYEVDLLVTCLKTRKISHG</sequence>
<evidence type="ECO:0000313" key="1">
    <source>
        <dbReference type="EMBL" id="SEL25234.1"/>
    </source>
</evidence>
<protein>
    <submittedName>
        <fullName evidence="1">Uncharacterized protein</fullName>
    </submittedName>
</protein>
<dbReference type="STRING" id="332977.SAMN05421740_10456"/>
<dbReference type="EMBL" id="FNZR01000004">
    <property type="protein sequence ID" value="SEL25234.1"/>
    <property type="molecule type" value="Genomic_DNA"/>
</dbReference>
<evidence type="ECO:0000313" key="2">
    <source>
        <dbReference type="Proteomes" id="UP000198916"/>
    </source>
</evidence>
<dbReference type="Proteomes" id="UP000198916">
    <property type="component" value="Unassembled WGS sequence"/>
</dbReference>
<reference evidence="2" key="1">
    <citation type="submission" date="2016-10" db="EMBL/GenBank/DDBJ databases">
        <authorList>
            <person name="Varghese N."/>
            <person name="Submissions S."/>
        </authorList>
    </citation>
    <scope>NUCLEOTIDE SEQUENCE [LARGE SCALE GENOMIC DNA]</scope>
    <source>
        <strain evidence="2">Jip14</strain>
    </source>
</reference>
<proteinExistence type="predicted"/>
<gene>
    <name evidence="1" type="ORF">SAMN05421740_10456</name>
</gene>
<name>A0A1H7NPH2_9SPHI</name>
<accession>A0A1H7NPH2</accession>
<keyword evidence="2" id="KW-1185">Reference proteome</keyword>
<organism evidence="1 2">
    <name type="scientific">Parapedobacter koreensis</name>
    <dbReference type="NCBI Taxonomy" id="332977"/>
    <lineage>
        <taxon>Bacteria</taxon>
        <taxon>Pseudomonadati</taxon>
        <taxon>Bacteroidota</taxon>
        <taxon>Sphingobacteriia</taxon>
        <taxon>Sphingobacteriales</taxon>
        <taxon>Sphingobacteriaceae</taxon>
        <taxon>Parapedobacter</taxon>
    </lineage>
</organism>